<evidence type="ECO:0000256" key="1">
    <source>
        <dbReference type="SAM" id="MobiDB-lite"/>
    </source>
</evidence>
<reference evidence="2" key="1">
    <citation type="submission" date="2020-02" db="EMBL/GenBank/DDBJ databases">
        <authorList>
            <person name="Meier V. D."/>
        </authorList>
    </citation>
    <scope>NUCLEOTIDE SEQUENCE</scope>
    <source>
        <strain evidence="2">AVDCRST_MAG88</strain>
    </source>
</reference>
<feature type="non-terminal residue" evidence="2">
    <location>
        <position position="1"/>
    </location>
</feature>
<feature type="non-terminal residue" evidence="2">
    <location>
        <position position="94"/>
    </location>
</feature>
<proteinExistence type="predicted"/>
<evidence type="ECO:0000313" key="2">
    <source>
        <dbReference type="EMBL" id="CAA9554181.1"/>
    </source>
</evidence>
<protein>
    <submittedName>
        <fullName evidence="2">ABC transporter, permease protein (Cluster 3, basic aa/glutamine/opines)</fullName>
    </submittedName>
</protein>
<name>A0A6J4UR25_9BACT</name>
<feature type="compositionally biased region" description="Basic and acidic residues" evidence="1">
    <location>
        <begin position="43"/>
        <end position="61"/>
    </location>
</feature>
<accession>A0A6J4UR25</accession>
<dbReference type="AlphaFoldDB" id="A0A6J4UR25"/>
<sequence length="94" mass="10873">LHPGAPLRRDPPGAAHRRPAAGQRAHRHDEELRRRRRLRRGRRSVEHRAAADQRARLRDLPGLRGRGRRRLPDHHADRRRPVAGPRAEGGDRPM</sequence>
<dbReference type="EMBL" id="CADCWM010000340">
    <property type="protein sequence ID" value="CAA9554181.1"/>
    <property type="molecule type" value="Genomic_DNA"/>
</dbReference>
<organism evidence="2">
    <name type="scientific">uncultured Thermomicrobiales bacterium</name>
    <dbReference type="NCBI Taxonomy" id="1645740"/>
    <lineage>
        <taxon>Bacteria</taxon>
        <taxon>Pseudomonadati</taxon>
        <taxon>Thermomicrobiota</taxon>
        <taxon>Thermomicrobia</taxon>
        <taxon>Thermomicrobiales</taxon>
        <taxon>environmental samples</taxon>
    </lineage>
</organism>
<feature type="region of interest" description="Disordered" evidence="1">
    <location>
        <begin position="1"/>
        <end position="94"/>
    </location>
</feature>
<gene>
    <name evidence="2" type="ORF">AVDCRST_MAG88-978</name>
</gene>